<evidence type="ECO:0000256" key="4">
    <source>
        <dbReference type="ARBA" id="ARBA00022676"/>
    </source>
</evidence>
<sequence length="395" mass="43393">MHSGTVNIWIMAGEASGDLYGAALARDLAKRGEASGLAVRVGGMGGPAMQAAGVQRTVDSTELGVVGVIEVVKHLFTFAGIFWRLIRTVKAERPDAVVLIDYPTFNLLFARILHWLKIPAIWYVSPHVWVWGKRRIPKLARLCRKMLVIFPFEPEVYAGSGLDTEFVGHPLIDMVEARRDPAIVRDPDLVALLPGSRSMEIRYLLEPMLGTAAALYARRPGLRFVLAAPREKTAAQCREVIARFRARHPGLKLPEIPVECGRTGYYLQAAGTGLAASGTVTVESAVAGLPLVVVYKLNYLTLVVFGVFVRLFRNAFTMVNIIADKPVFEEYLQYKVKPEVLVPALERILPGGPERPRVEREMNEVKALLGGEAGPQRLRASERAAAAVLRAIGKI</sequence>
<dbReference type="GO" id="GO:0005543">
    <property type="term" value="F:phospholipid binding"/>
    <property type="evidence" value="ECO:0007669"/>
    <property type="project" value="TreeGrafter"/>
</dbReference>
<accession>A0A645BG63</accession>
<evidence type="ECO:0000256" key="6">
    <source>
        <dbReference type="ARBA" id="ARBA00023098"/>
    </source>
</evidence>
<keyword evidence="2" id="KW-0444">Lipid biosynthesis</keyword>
<protein>
    <recommendedName>
        <fullName evidence="1">lipid-A-disaccharide synthase</fullName>
        <ecNumber evidence="1">2.4.1.182</ecNumber>
    </recommendedName>
</protein>
<keyword evidence="3" id="KW-0441">Lipid A biosynthesis</keyword>
<evidence type="ECO:0000256" key="5">
    <source>
        <dbReference type="ARBA" id="ARBA00022679"/>
    </source>
</evidence>
<comment type="catalytic activity">
    <reaction evidence="7">
        <text>a lipid X + a UDP-2-N,3-O-bis[(3R)-3-hydroxyacyl]-alpha-D-glucosamine = a lipid A disaccharide + UDP + H(+)</text>
        <dbReference type="Rhea" id="RHEA:67828"/>
        <dbReference type="ChEBI" id="CHEBI:15378"/>
        <dbReference type="ChEBI" id="CHEBI:58223"/>
        <dbReference type="ChEBI" id="CHEBI:137748"/>
        <dbReference type="ChEBI" id="CHEBI:176338"/>
        <dbReference type="ChEBI" id="CHEBI:176343"/>
        <dbReference type="EC" id="2.4.1.182"/>
    </reaction>
</comment>
<dbReference type="NCBIfam" id="TIGR00215">
    <property type="entry name" value="lpxB"/>
    <property type="match status" value="1"/>
</dbReference>
<dbReference type="EMBL" id="VSSQ01017935">
    <property type="protein sequence ID" value="MPM60704.1"/>
    <property type="molecule type" value="Genomic_DNA"/>
</dbReference>
<name>A0A645BG63_9ZZZZ</name>
<reference evidence="8" key="1">
    <citation type="submission" date="2019-08" db="EMBL/GenBank/DDBJ databases">
        <authorList>
            <person name="Kucharzyk K."/>
            <person name="Murdoch R.W."/>
            <person name="Higgins S."/>
            <person name="Loffler F."/>
        </authorList>
    </citation>
    <scope>NUCLEOTIDE SEQUENCE</scope>
</reference>
<evidence type="ECO:0000256" key="7">
    <source>
        <dbReference type="ARBA" id="ARBA00048975"/>
    </source>
</evidence>
<dbReference type="PANTHER" id="PTHR30372">
    <property type="entry name" value="LIPID-A-DISACCHARIDE SYNTHASE"/>
    <property type="match status" value="1"/>
</dbReference>
<dbReference type="PANTHER" id="PTHR30372:SF4">
    <property type="entry name" value="LIPID-A-DISACCHARIDE SYNTHASE, MITOCHONDRIAL-RELATED"/>
    <property type="match status" value="1"/>
</dbReference>
<dbReference type="GO" id="GO:0016020">
    <property type="term" value="C:membrane"/>
    <property type="evidence" value="ECO:0007669"/>
    <property type="project" value="GOC"/>
</dbReference>
<keyword evidence="4 8" id="KW-0328">Glycosyltransferase</keyword>
<dbReference type="GO" id="GO:0008915">
    <property type="term" value="F:lipid-A-disaccharide synthase activity"/>
    <property type="evidence" value="ECO:0007669"/>
    <property type="project" value="UniProtKB-EC"/>
</dbReference>
<dbReference type="InterPro" id="IPR003835">
    <property type="entry name" value="Glyco_trans_19"/>
</dbReference>
<gene>
    <name evidence="8" type="primary">lpxB_12</name>
    <name evidence="8" type="ORF">SDC9_107556</name>
</gene>
<proteinExistence type="predicted"/>
<dbReference type="EC" id="2.4.1.182" evidence="1"/>
<keyword evidence="5 8" id="KW-0808">Transferase</keyword>
<dbReference type="GO" id="GO:0009245">
    <property type="term" value="P:lipid A biosynthetic process"/>
    <property type="evidence" value="ECO:0007669"/>
    <property type="project" value="UniProtKB-KW"/>
</dbReference>
<evidence type="ECO:0000256" key="1">
    <source>
        <dbReference type="ARBA" id="ARBA00012687"/>
    </source>
</evidence>
<dbReference type="SUPFAM" id="SSF53756">
    <property type="entry name" value="UDP-Glycosyltransferase/glycogen phosphorylase"/>
    <property type="match status" value="1"/>
</dbReference>
<evidence type="ECO:0000313" key="8">
    <source>
        <dbReference type="EMBL" id="MPM60704.1"/>
    </source>
</evidence>
<comment type="caution">
    <text evidence="8">The sequence shown here is derived from an EMBL/GenBank/DDBJ whole genome shotgun (WGS) entry which is preliminary data.</text>
</comment>
<evidence type="ECO:0000256" key="2">
    <source>
        <dbReference type="ARBA" id="ARBA00022516"/>
    </source>
</evidence>
<organism evidence="8">
    <name type="scientific">bioreactor metagenome</name>
    <dbReference type="NCBI Taxonomy" id="1076179"/>
    <lineage>
        <taxon>unclassified sequences</taxon>
        <taxon>metagenomes</taxon>
        <taxon>ecological metagenomes</taxon>
    </lineage>
</organism>
<keyword evidence="6" id="KW-0443">Lipid metabolism</keyword>
<evidence type="ECO:0000256" key="3">
    <source>
        <dbReference type="ARBA" id="ARBA00022556"/>
    </source>
</evidence>
<dbReference type="Pfam" id="PF02684">
    <property type="entry name" value="LpxB"/>
    <property type="match status" value="1"/>
</dbReference>
<dbReference type="AlphaFoldDB" id="A0A645BG63"/>